<dbReference type="InterPro" id="IPR001322">
    <property type="entry name" value="Lamin_tail_dom"/>
</dbReference>
<dbReference type="SMART" id="SM00560">
    <property type="entry name" value="LamGL"/>
    <property type="match status" value="2"/>
</dbReference>
<dbReference type="PROSITE" id="PS50853">
    <property type="entry name" value="FN3"/>
    <property type="match status" value="4"/>
</dbReference>
<dbReference type="Pfam" id="PF13290">
    <property type="entry name" value="CHB_HEX_C_1"/>
    <property type="match status" value="1"/>
</dbReference>
<feature type="domain" description="LTD" evidence="4">
    <location>
        <begin position="504"/>
        <end position="627"/>
    </location>
</feature>
<dbReference type="GO" id="GO:0004553">
    <property type="term" value="F:hydrolase activity, hydrolyzing O-glycosyl compounds"/>
    <property type="evidence" value="ECO:0007669"/>
    <property type="project" value="UniProtKB-ARBA"/>
</dbReference>
<dbReference type="InterPro" id="IPR006558">
    <property type="entry name" value="LamG-like"/>
</dbReference>
<name>A0A0H4VKR4_9BACT</name>
<dbReference type="EMBL" id="CP010777">
    <property type="protein sequence ID" value="AKQ45928.1"/>
    <property type="molecule type" value="Genomic_DNA"/>
</dbReference>
<dbReference type="Gene3D" id="2.60.120.200">
    <property type="match status" value="2"/>
</dbReference>
<dbReference type="Pfam" id="PF00041">
    <property type="entry name" value="fn3"/>
    <property type="match status" value="1"/>
</dbReference>
<dbReference type="Pfam" id="PF13385">
    <property type="entry name" value="Laminin_G_3"/>
    <property type="match status" value="2"/>
</dbReference>
<protein>
    <recommendedName>
        <fullName evidence="7">Por secretion system C-terminal sorting domain</fullName>
    </recommendedName>
</protein>
<keyword evidence="2" id="KW-1015">Disulfide bond</keyword>
<dbReference type="SUPFAM" id="SSF74853">
    <property type="entry name" value="Lamin A/C globular tail domain"/>
    <property type="match status" value="1"/>
</dbReference>
<dbReference type="InterPro" id="IPR059177">
    <property type="entry name" value="GH29D-like_dom"/>
</dbReference>
<reference evidence="5 6" key="1">
    <citation type="submission" date="2015-01" db="EMBL/GenBank/DDBJ databases">
        <title>Rufibacter sp./DG31D/ whole genome sequencing.</title>
        <authorList>
            <person name="Kim M.K."/>
            <person name="Srinivasan S."/>
            <person name="Lee J.-J."/>
        </authorList>
    </citation>
    <scope>NUCLEOTIDE SEQUENCE [LARGE SCALE GENOMIC DNA]</scope>
    <source>
        <strain evidence="5 6">DG31D</strain>
    </source>
</reference>
<keyword evidence="1" id="KW-0732">Signal</keyword>
<dbReference type="KEGG" id="ruf:TH63_10190"/>
<gene>
    <name evidence="5" type="ORF">TH63_10190</name>
</gene>
<dbReference type="SUPFAM" id="SSF49899">
    <property type="entry name" value="Concanavalin A-like lectins/glucanases"/>
    <property type="match status" value="2"/>
</dbReference>
<evidence type="ECO:0000259" key="3">
    <source>
        <dbReference type="PROSITE" id="PS50853"/>
    </source>
</evidence>
<evidence type="ECO:0000256" key="2">
    <source>
        <dbReference type="ARBA" id="ARBA00023157"/>
    </source>
</evidence>
<dbReference type="InterPro" id="IPR014867">
    <property type="entry name" value="Spore_coat_CotH_CotH2/3/7"/>
</dbReference>
<dbReference type="InterPro" id="IPR036415">
    <property type="entry name" value="Lamin_tail_dom_sf"/>
</dbReference>
<dbReference type="PATRIC" id="fig|1379910.4.peg.2213"/>
<feature type="domain" description="Fibronectin type-III" evidence="3">
    <location>
        <begin position="415"/>
        <end position="511"/>
    </location>
</feature>
<evidence type="ECO:0000259" key="4">
    <source>
        <dbReference type="PROSITE" id="PS51841"/>
    </source>
</evidence>
<dbReference type="InterPro" id="IPR036116">
    <property type="entry name" value="FN3_sf"/>
</dbReference>
<dbReference type="Proteomes" id="UP000036458">
    <property type="component" value="Chromosome"/>
</dbReference>
<dbReference type="Gene3D" id="2.60.40.10">
    <property type="entry name" value="Immunoglobulins"/>
    <property type="match status" value="4"/>
</dbReference>
<dbReference type="PANTHER" id="PTHR47635:SF2">
    <property type="entry name" value="LAMG-LIKE JELLYROLL FOLD DOMAIN-CONTAINING PROTEIN"/>
    <property type="match status" value="1"/>
</dbReference>
<feature type="domain" description="Fibronectin type-III" evidence="3">
    <location>
        <begin position="1369"/>
        <end position="1464"/>
    </location>
</feature>
<dbReference type="SUPFAM" id="SSF49265">
    <property type="entry name" value="Fibronectin type III"/>
    <property type="match status" value="2"/>
</dbReference>
<feature type="domain" description="Fibronectin type-III" evidence="3">
    <location>
        <begin position="316"/>
        <end position="414"/>
    </location>
</feature>
<dbReference type="PROSITE" id="PS51841">
    <property type="entry name" value="LTD"/>
    <property type="match status" value="1"/>
</dbReference>
<dbReference type="InterPro" id="IPR026444">
    <property type="entry name" value="Secre_tail"/>
</dbReference>
<dbReference type="CDD" id="cd00063">
    <property type="entry name" value="FN3"/>
    <property type="match status" value="4"/>
</dbReference>
<dbReference type="InterPro" id="IPR013320">
    <property type="entry name" value="ConA-like_dom_sf"/>
</dbReference>
<dbReference type="SMART" id="SM00060">
    <property type="entry name" value="FN3"/>
    <property type="match status" value="4"/>
</dbReference>
<accession>A0A0H4VKR4</accession>
<dbReference type="InterPro" id="IPR003961">
    <property type="entry name" value="FN3_dom"/>
</dbReference>
<dbReference type="PANTHER" id="PTHR47635">
    <property type="entry name" value="CUB DOMAIN-CONTAINING PROTEIN"/>
    <property type="match status" value="1"/>
</dbReference>
<dbReference type="NCBIfam" id="TIGR04183">
    <property type="entry name" value="Por_Secre_tail"/>
    <property type="match status" value="1"/>
</dbReference>
<feature type="domain" description="Fibronectin type-III" evidence="3">
    <location>
        <begin position="1276"/>
        <end position="1367"/>
    </location>
</feature>
<dbReference type="STRING" id="1379910.TH63_10190"/>
<dbReference type="GO" id="GO:0005975">
    <property type="term" value="P:carbohydrate metabolic process"/>
    <property type="evidence" value="ECO:0007669"/>
    <property type="project" value="UniProtKB-ARBA"/>
</dbReference>
<sequence length="1773" mass="192709">MDHSTLSQLSKKLASFFLLLLISIQSFGDGKAAYFSSLESMVNDHLVRAKTDHAFLHLTALSRSNQETDTHLTSRFLPGRSDLDLTPAPYLKKEAPEKSLQFFAESNSTLVGHWKMEEGSGATLQDASGTGNHAKLQKTGGITWVTGKEGLALNLPGTTNRYAIAPNHASLNITDALTVAAWIRPIDASGRSVLSKAGTDGYELAIYGGKVMFRFNRDSGGDAYRLLSKTGHPTDGATWMHIAATFNGTTSRIYINGVEDASATYSATSIKANASGLYLGSLLGSWRWKGGMDEVRLYHGALTIDEIKLLLSSTPPPTPPSAPSLVSPANVAIDVPLAPSFTWNSVTGATSYSIQVSEVQDFSSLAFTQSNLTTTSAQGTGLVAGKQYFWRVHASNEGGDSDWSQVWSFTTLQLPGQVVTLSPPNSQQDVPLLPELTWQAATNATSYLVQVDTDNAFTAPLTVEKTVNNLTSYKLETALAANTSYFWRVRAGNSAGDGPWSEVKSFKTVAAAVTYSLAINEVMASNSLTVADEDGAFSDWVEVMNYGQADINLEGLGLSDDYDLPFKWVFPAKILKPGEFLLVWASSKNRVDPTKALHTNFAIGASGEEVLMTAPGGVRIDEMAPTAMTLDVSYGRTPDGTGTFGFFNSPTPGVSNASSGTSQPLSKVVFSVAPGVYSDNVNLTLSHPMTGVQIRYTLDGSDPTEASALYQNPLTIADRSGEPNAHSMIPTNNISSGSRAWTEPNGLVRKGTIVRAKAFKTNTPSSSTATGTYLVLPGRKYTVPVVSIVTPHANLFDFYQGIYVPGVNYVEGNDESGNYEMRGDEWERPASFEYYGPDFKFQQDIGIRINGDFTRRFPQKSLRLLARSEYGKSSFDYQMFQNYPYSSFKRLILHNSGNDWGHTLFKDAASQMLASHFTTTQKFRPTIVYINGEYWGFHGLRERADKFYVARLYGVDPDNIDYLTHQYDIDEGDAENYKEMLAYIQNNDMADDTKFAGLKTRMDVDNFTNYFSAEIYYANLDWPHSNIEFWRARVPYNPNAPKGQDGLWRWILHDTDLGFDYPEFNSISWVTDQVNQDINEEWPNLILRNLLKNQAYKTTFINRIADHLNTAFTTTRVHAVIDSIATIIQPEVDEHTKRWNVPSSVSNWQGYVADLKNFGSLRPNYLRQHLREHFNLVSNVEVTLEVSDKAHGSVKLNSLVLNSSAVGVNSAQPFPWKGIYFEGVPITLKALPNTGYVFQHWLVNGQTVNGEQISVNPTAGIIIKAVFGASTGVAVTLASPANGATNVSQPTATLSWNALTDATSYRVQVATVSDFAAAVFDQSGVTGTSVSVNNLAAGTTYYWRVMATQSSGGSNWSATWIFTTGGATVPGTVTLSAPANAASGVGVNPTLQWNTVTNATSYSVQVSTISTFASTVINADNVQNTSLAVNGLLYNQTYYWRVKATNTAGSSAWSSVWSFTTETGTVSGTLVGHWKLNEGSGATLQDASGTGNHATLQKTTDVQWVTGKEGLALSLPGTLERYAIAPNHASLNITDALTVAAWIRPIDASGRSVLSKAGTDGYELAIYGGKVMFRFNRDSGGDAYRLLSKTGHPTDGATWMHIAATFNGTTSRIYINGVEDASATYSATSIKANASGLYLGSLLGSWRWKGGLDEVRLYHGALSASEISALYTPLASATAMSSVSMGNSFNKGVTLYPNPVKDKLHLDFGNARYQETITVSVVDLLGKVHLTSTQTLEGTHLELDLVPGRLSAGTYFLRVEGAGVHQVFRFVKR</sequence>
<dbReference type="InterPro" id="IPR013783">
    <property type="entry name" value="Ig-like_fold"/>
</dbReference>
<dbReference type="OrthoDB" id="9792152at2"/>
<evidence type="ECO:0008006" key="7">
    <source>
        <dbReference type="Google" id="ProtNLM"/>
    </source>
</evidence>
<evidence type="ECO:0000313" key="5">
    <source>
        <dbReference type="EMBL" id="AKQ45928.1"/>
    </source>
</evidence>
<dbReference type="Pfam" id="PF08757">
    <property type="entry name" value="CotH"/>
    <property type="match status" value="1"/>
</dbReference>
<organism evidence="5 6">
    <name type="scientific">Rufibacter radiotolerans</name>
    <dbReference type="NCBI Taxonomy" id="1379910"/>
    <lineage>
        <taxon>Bacteria</taxon>
        <taxon>Pseudomonadati</taxon>
        <taxon>Bacteroidota</taxon>
        <taxon>Cytophagia</taxon>
        <taxon>Cytophagales</taxon>
        <taxon>Hymenobacteraceae</taxon>
        <taxon>Rufibacter</taxon>
    </lineage>
</organism>
<proteinExistence type="predicted"/>
<dbReference type="Pfam" id="PF18962">
    <property type="entry name" value="Por_Secre_tail"/>
    <property type="match status" value="1"/>
</dbReference>
<evidence type="ECO:0000256" key="1">
    <source>
        <dbReference type="ARBA" id="ARBA00022729"/>
    </source>
</evidence>
<keyword evidence="6" id="KW-1185">Reference proteome</keyword>
<evidence type="ECO:0000313" key="6">
    <source>
        <dbReference type="Proteomes" id="UP000036458"/>
    </source>
</evidence>
<dbReference type="Pfam" id="PF00932">
    <property type="entry name" value="LTD"/>
    <property type="match status" value="1"/>
</dbReference>